<dbReference type="Proteomes" id="UP001229421">
    <property type="component" value="Unassembled WGS sequence"/>
</dbReference>
<dbReference type="EMBL" id="JAUHHV010000008">
    <property type="protein sequence ID" value="KAK1415108.1"/>
    <property type="molecule type" value="Genomic_DNA"/>
</dbReference>
<evidence type="ECO:0000313" key="2">
    <source>
        <dbReference type="Proteomes" id="UP001229421"/>
    </source>
</evidence>
<proteinExistence type="predicted"/>
<dbReference type="AlphaFoldDB" id="A0AAD8K3D5"/>
<gene>
    <name evidence="1" type="ORF">QVD17_30879</name>
</gene>
<keyword evidence="2" id="KW-1185">Reference proteome</keyword>
<protein>
    <submittedName>
        <fullName evidence="1">Uncharacterized protein</fullName>
    </submittedName>
</protein>
<name>A0AAD8K3D5_TARER</name>
<accession>A0AAD8K3D5</accession>
<sequence length="170" mass="18792">MLVAGLTGNQSLVDVNTLENVLFPGKARNKQLSLCPQEKQNTLLLQVAVAKISVLSDVEESLKEVRSIAFGIFALYSKESIADKLHSQRKDAELAQVSKEANASVNIQKCLWGPSCLSFFNQTINMIKEAADLLLKGLRHGFKWTNISAIPPIDDSPDSTQNIMKNIYPY</sequence>
<reference evidence="1" key="1">
    <citation type="journal article" date="2023" name="bioRxiv">
        <title>Improved chromosome-level genome assembly for marigold (Tagetes erecta).</title>
        <authorList>
            <person name="Jiang F."/>
            <person name="Yuan L."/>
            <person name="Wang S."/>
            <person name="Wang H."/>
            <person name="Xu D."/>
            <person name="Wang A."/>
            <person name="Fan W."/>
        </authorList>
    </citation>
    <scope>NUCLEOTIDE SEQUENCE</scope>
    <source>
        <strain evidence="1">WSJ</strain>
        <tissue evidence="1">Leaf</tissue>
    </source>
</reference>
<organism evidence="1 2">
    <name type="scientific">Tagetes erecta</name>
    <name type="common">African marigold</name>
    <dbReference type="NCBI Taxonomy" id="13708"/>
    <lineage>
        <taxon>Eukaryota</taxon>
        <taxon>Viridiplantae</taxon>
        <taxon>Streptophyta</taxon>
        <taxon>Embryophyta</taxon>
        <taxon>Tracheophyta</taxon>
        <taxon>Spermatophyta</taxon>
        <taxon>Magnoliopsida</taxon>
        <taxon>eudicotyledons</taxon>
        <taxon>Gunneridae</taxon>
        <taxon>Pentapetalae</taxon>
        <taxon>asterids</taxon>
        <taxon>campanulids</taxon>
        <taxon>Asterales</taxon>
        <taxon>Asteraceae</taxon>
        <taxon>Asteroideae</taxon>
        <taxon>Heliantheae alliance</taxon>
        <taxon>Tageteae</taxon>
        <taxon>Tagetes</taxon>
    </lineage>
</organism>
<evidence type="ECO:0000313" key="1">
    <source>
        <dbReference type="EMBL" id="KAK1415108.1"/>
    </source>
</evidence>
<comment type="caution">
    <text evidence="1">The sequence shown here is derived from an EMBL/GenBank/DDBJ whole genome shotgun (WGS) entry which is preliminary data.</text>
</comment>